<feature type="region of interest" description="Disordered" evidence="2">
    <location>
        <begin position="328"/>
        <end position="396"/>
    </location>
</feature>
<accession>A0A922N7I7</accession>
<reference evidence="4" key="1">
    <citation type="journal article" date="2022" name="Microb. Genom.">
        <title>A global pangenome for the wheat fungal pathogen Pyrenophora tritici-repentis and prediction of effector protein structural homology.</title>
        <authorList>
            <person name="Moolhuijzen P.M."/>
            <person name="See P.T."/>
            <person name="Shi G."/>
            <person name="Powell H.R."/>
            <person name="Cockram J."/>
            <person name="Jorgensen L.N."/>
            <person name="Benslimane H."/>
            <person name="Strelkov S.E."/>
            <person name="Turner J."/>
            <person name="Liu Z."/>
            <person name="Moffat C.S."/>
        </authorList>
    </citation>
    <scope>NUCLEOTIDE SEQUENCE [LARGE SCALE GENOMIC DNA]</scope>
</reference>
<dbReference type="OrthoDB" id="2555519at2759"/>
<feature type="compositionally biased region" description="Basic and acidic residues" evidence="2">
    <location>
        <begin position="1"/>
        <end position="10"/>
    </location>
</feature>
<comment type="caution">
    <text evidence="3">The sequence shown here is derived from an EMBL/GenBank/DDBJ whole genome shotgun (WGS) entry which is preliminary data.</text>
</comment>
<evidence type="ECO:0000256" key="1">
    <source>
        <dbReference type="SAM" id="Coils"/>
    </source>
</evidence>
<dbReference type="AlphaFoldDB" id="A0A922N7I7"/>
<gene>
    <name evidence="3" type="ORF">Ptr86124_012072</name>
</gene>
<feature type="compositionally biased region" description="Acidic residues" evidence="2">
    <location>
        <begin position="506"/>
        <end position="534"/>
    </location>
</feature>
<evidence type="ECO:0000313" key="3">
    <source>
        <dbReference type="EMBL" id="KAI1509116.1"/>
    </source>
</evidence>
<name>A0A922N7I7_9PLEO</name>
<organism evidence="3 4">
    <name type="scientific">Pyrenophora tritici-repentis</name>
    <dbReference type="NCBI Taxonomy" id="45151"/>
    <lineage>
        <taxon>Eukaryota</taxon>
        <taxon>Fungi</taxon>
        <taxon>Dikarya</taxon>
        <taxon>Ascomycota</taxon>
        <taxon>Pezizomycotina</taxon>
        <taxon>Dothideomycetes</taxon>
        <taxon>Pleosporomycetidae</taxon>
        <taxon>Pleosporales</taxon>
        <taxon>Pleosporineae</taxon>
        <taxon>Pleosporaceae</taxon>
        <taxon>Pyrenophora</taxon>
    </lineage>
</organism>
<sequence length="746" mass="80685">MPIERPDRNNPRPLKPTLASNRTAKTTPLTPRLAVAPTASSTVSSTSTRTARSSNGTTPRPSNDNVTPVKAFLSSNITPRSSSRKSRVGGDSATSTPSVTPSATPNNSRPTSTIDFHKEQGTGYSAHGTIGKAVAGTGRPRSTVGQNSHTTSAPRAPPLAGIYNQTQSEVGSRKDTSPRFFHANDARPHDYRPAPPQAEAPVRKAPTFFYADGREDDTPSKQSAPSPPLSAVSRSHSISRPQSGGPQFFHADSVPESKGRRPILTPPPIPTSPELLPAADPSNEASLRPPSPSKDFAHLSYRKGASQVRPAISRGSSGNSALAIFGGHNGSDVGDRNGRRSSVASTIKRGHVKSSSLSSIDSVTSLRKSSTNEPTAMAPSPLHAEKSVSEKRASAPSPYYTAFSPLGSPIQESPKRNSEGKTPLEIMNELAANARRERKVLDLEISNSSLLAINRSLEKEIRKQKAELRRFRRMSRAGHFAMDHMDSLTETSAIGSASVGNLSDMSEGDEDYDEEDEEEGEEDEDEEDSSESSLDDSALSPGAQQERDEAHRARDEKRLQLDLSKHRDMLNDSQKMNQSLRRCLGWTEQLIKDGQKALEYKVNVSDVKLGGRVLISEDDNEIAEAEESKGLLSPWSPMHQAIDALESPFFPGLNSNRVIDRDSGVDLEGLDAVGQSTDNSRTSSPRNKTTSPVKEFRPSLPGTWVSYATNPRESEVKKHESLSPLGSPFEERIRHLHASIDALEAS</sequence>
<feature type="compositionally biased region" description="Basic and acidic residues" evidence="2">
    <location>
        <begin position="171"/>
        <end position="192"/>
    </location>
</feature>
<dbReference type="PANTHER" id="PTHR38701">
    <property type="entry name" value="CHROMOSOME 8, WHOLE GENOME SHOTGUN SEQUENCE"/>
    <property type="match status" value="1"/>
</dbReference>
<feature type="compositionally biased region" description="Basic and acidic residues" evidence="2">
    <location>
        <begin position="383"/>
        <end position="393"/>
    </location>
</feature>
<feature type="compositionally biased region" description="Polar residues" evidence="2">
    <location>
        <begin position="18"/>
        <end position="29"/>
    </location>
</feature>
<feature type="region of interest" description="Disordered" evidence="2">
    <location>
        <begin position="1"/>
        <end position="297"/>
    </location>
</feature>
<proteinExistence type="predicted"/>
<dbReference type="OMA" id="EYSVHVN"/>
<dbReference type="EMBL" id="NRDI02000022">
    <property type="protein sequence ID" value="KAI1509116.1"/>
    <property type="molecule type" value="Genomic_DNA"/>
</dbReference>
<feature type="compositionally biased region" description="Polar residues" evidence="2">
    <location>
        <begin position="232"/>
        <end position="245"/>
    </location>
</feature>
<dbReference type="Proteomes" id="UP000249757">
    <property type="component" value="Unassembled WGS sequence"/>
</dbReference>
<feature type="compositionally biased region" description="Low complexity" evidence="2">
    <location>
        <begin position="354"/>
        <end position="365"/>
    </location>
</feature>
<evidence type="ECO:0000256" key="2">
    <source>
        <dbReference type="SAM" id="MobiDB-lite"/>
    </source>
</evidence>
<feature type="region of interest" description="Disordered" evidence="2">
    <location>
        <begin position="669"/>
        <end position="730"/>
    </location>
</feature>
<dbReference type="PANTHER" id="PTHR38701:SF1">
    <property type="entry name" value="UP-REGULATED DURING SEPTATION PROTEIN 1 DOMAIN-CONTAINING PROTEIN"/>
    <property type="match status" value="1"/>
</dbReference>
<protein>
    <submittedName>
        <fullName evidence="3">Uncharacterized protein</fullName>
    </submittedName>
</protein>
<feature type="compositionally biased region" description="Low complexity" evidence="2">
    <location>
        <begin position="92"/>
        <end position="108"/>
    </location>
</feature>
<feature type="compositionally biased region" description="Basic and acidic residues" evidence="2">
    <location>
        <begin position="545"/>
        <end position="556"/>
    </location>
</feature>
<keyword evidence="4" id="KW-1185">Reference proteome</keyword>
<feature type="compositionally biased region" description="Low complexity" evidence="2">
    <location>
        <begin position="38"/>
        <end position="58"/>
    </location>
</feature>
<feature type="compositionally biased region" description="Polar residues" evidence="2">
    <location>
        <begin position="674"/>
        <end position="692"/>
    </location>
</feature>
<feature type="compositionally biased region" description="Polar residues" evidence="2">
    <location>
        <begin position="143"/>
        <end position="153"/>
    </location>
</feature>
<keyword evidence="1" id="KW-0175">Coiled coil</keyword>
<feature type="region of interest" description="Disordered" evidence="2">
    <location>
        <begin position="496"/>
        <end position="556"/>
    </location>
</feature>
<feature type="compositionally biased region" description="Basic and acidic residues" evidence="2">
    <location>
        <begin position="712"/>
        <end position="721"/>
    </location>
</feature>
<evidence type="ECO:0000313" key="4">
    <source>
        <dbReference type="Proteomes" id="UP000249757"/>
    </source>
</evidence>
<feature type="coiled-coil region" evidence="1">
    <location>
        <begin position="424"/>
        <end position="474"/>
    </location>
</feature>